<dbReference type="Proteomes" id="UP000034293">
    <property type="component" value="Unassembled WGS sequence"/>
</dbReference>
<accession>A0A0G0SK27</accession>
<dbReference type="AlphaFoldDB" id="A0A0G0SK27"/>
<name>A0A0G0SK27_9BACT</name>
<gene>
    <name evidence="1" type="ORF">UU02_C0042G0007</name>
</gene>
<dbReference type="EMBL" id="LBZA01000042">
    <property type="protein sequence ID" value="KKR62711.1"/>
    <property type="molecule type" value="Genomic_DNA"/>
</dbReference>
<sequence>MKNRAKKDILSNKKTREQVQKLVVARLSTIPRDLEIAIGNEQYTISDLQRFVMENNDIGKQVMELQMEYLKRMASGEIYKMWPDEQNNSYYSSQS</sequence>
<proteinExistence type="predicted"/>
<evidence type="ECO:0000313" key="2">
    <source>
        <dbReference type="Proteomes" id="UP000034293"/>
    </source>
</evidence>
<organism evidence="1 2">
    <name type="scientific">Candidatus Woesebacteria bacterium GW2011_GWA1_40_43</name>
    <dbReference type="NCBI Taxonomy" id="1618553"/>
    <lineage>
        <taxon>Bacteria</taxon>
        <taxon>Candidatus Woeseibacteriota</taxon>
    </lineage>
</organism>
<protein>
    <submittedName>
        <fullName evidence="1">Uncharacterized protein</fullName>
    </submittedName>
</protein>
<evidence type="ECO:0000313" key="1">
    <source>
        <dbReference type="EMBL" id="KKR62711.1"/>
    </source>
</evidence>
<comment type="caution">
    <text evidence="1">The sequence shown here is derived from an EMBL/GenBank/DDBJ whole genome shotgun (WGS) entry which is preliminary data.</text>
</comment>
<reference evidence="1 2" key="1">
    <citation type="journal article" date="2015" name="Nature">
        <title>rRNA introns, odd ribosomes, and small enigmatic genomes across a large radiation of phyla.</title>
        <authorList>
            <person name="Brown C.T."/>
            <person name="Hug L.A."/>
            <person name="Thomas B.C."/>
            <person name="Sharon I."/>
            <person name="Castelle C.J."/>
            <person name="Singh A."/>
            <person name="Wilkins M.J."/>
            <person name="Williams K.H."/>
            <person name="Banfield J.F."/>
        </authorList>
    </citation>
    <scope>NUCLEOTIDE SEQUENCE [LARGE SCALE GENOMIC DNA]</scope>
</reference>